<keyword evidence="1" id="KW-0812">Transmembrane</keyword>
<evidence type="ECO:0000256" key="1">
    <source>
        <dbReference type="SAM" id="Phobius"/>
    </source>
</evidence>
<reference evidence="3" key="1">
    <citation type="journal article" date="2020" name="MBio">
        <title>Horizontal gene transfer to a defensive symbiont with a reduced genome amongst a multipartite beetle microbiome.</title>
        <authorList>
            <person name="Waterworth S.C."/>
            <person name="Florez L.V."/>
            <person name="Rees E.R."/>
            <person name="Hertweck C."/>
            <person name="Kaltenpoth M."/>
            <person name="Kwan J.C."/>
        </authorList>
    </citation>
    <scope>NUCLEOTIDE SEQUENCE [LARGE SCALE GENOMIC DNA]</scope>
</reference>
<sequence>MDALIGLAGGLARWLLIQGLFCLIGCLALKVLTLGRYPDLGRLRKTGWRHLPDVELIALFGLACIVCLALAAARWR</sequence>
<evidence type="ECO:0000313" key="3">
    <source>
        <dbReference type="Proteomes" id="UP000462435"/>
    </source>
</evidence>
<dbReference type="EMBL" id="WNDX01000002">
    <property type="protein sequence ID" value="KAF1048875.1"/>
    <property type="molecule type" value="Genomic_DNA"/>
</dbReference>
<accession>A0A7V8JWA5</accession>
<protein>
    <submittedName>
        <fullName evidence="2">Uncharacterized protein</fullName>
    </submittedName>
</protein>
<name>A0A7V8JWA5_9BURK</name>
<dbReference type="Proteomes" id="UP000462435">
    <property type="component" value="Unassembled WGS sequence"/>
</dbReference>
<dbReference type="AlphaFoldDB" id="A0A7V8JWA5"/>
<feature type="transmembrane region" description="Helical" evidence="1">
    <location>
        <begin position="12"/>
        <end position="35"/>
    </location>
</feature>
<feature type="transmembrane region" description="Helical" evidence="1">
    <location>
        <begin position="56"/>
        <end position="75"/>
    </location>
</feature>
<evidence type="ECO:0000313" key="2">
    <source>
        <dbReference type="EMBL" id="KAF1048875.1"/>
    </source>
</evidence>
<gene>
    <name evidence="2" type="ORF">GAK35_00142</name>
</gene>
<keyword evidence="1" id="KW-0472">Membrane</keyword>
<comment type="caution">
    <text evidence="2">The sequence shown here is derived from an EMBL/GenBank/DDBJ whole genome shotgun (WGS) entry which is preliminary data.</text>
</comment>
<keyword evidence="1" id="KW-1133">Transmembrane helix</keyword>
<proteinExistence type="predicted"/>
<organism evidence="2 3">
    <name type="scientific">Herbaspirillum frisingense</name>
    <dbReference type="NCBI Taxonomy" id="92645"/>
    <lineage>
        <taxon>Bacteria</taxon>
        <taxon>Pseudomonadati</taxon>
        <taxon>Pseudomonadota</taxon>
        <taxon>Betaproteobacteria</taxon>
        <taxon>Burkholderiales</taxon>
        <taxon>Oxalobacteraceae</taxon>
        <taxon>Herbaspirillum</taxon>
    </lineage>
</organism>